<sequence length="441" mass="51325">MDDKNKFISFDIETLDITINTTLFPPEKKDQKQDFTRIKYALFSTISENDDCAVVENDEFLEFRTKYPKNDREKENINKCRDIAFSFLKFCGIPIIIQSPDEKLNPSYFIDVGTSSFRNFPALAKLLYPEQLELCCVIFGPEIKLYNEVISDFIKVMDGLSPSTNSFRISCFNSIKDCEKNLCRFPIPNSRIPQFAKTYRFNKENNLLEYFKNSAITGIISRIYCYYPFSYVDIGCPEETMIAASSKSESLFLTPYFGELKFICKKSLIYETRSKPIIHFLFRSMKYDDINQNLKTFIAAFACSTNIIIPFSVPCDDLLKIFSLFNQNQPDFQFRKIKKDTKSKLKKRIFLYIEIPEGAKRLKLAANLAFQQLKIFSKMEPFANTELILCQSLTDLISLLNEYEERDITNNFTTNDTNDEGHFLVTKDNLQNGINYFFEGK</sequence>
<accession>A0ABR2IIZ8</accession>
<dbReference type="EMBL" id="JAPFFF010000017">
    <property type="protein sequence ID" value="KAK8863542.1"/>
    <property type="molecule type" value="Genomic_DNA"/>
</dbReference>
<dbReference type="Proteomes" id="UP001470230">
    <property type="component" value="Unassembled WGS sequence"/>
</dbReference>
<comment type="caution">
    <text evidence="1">The sequence shown here is derived from an EMBL/GenBank/DDBJ whole genome shotgun (WGS) entry which is preliminary data.</text>
</comment>
<proteinExistence type="predicted"/>
<evidence type="ECO:0000313" key="2">
    <source>
        <dbReference type="Proteomes" id="UP001470230"/>
    </source>
</evidence>
<protein>
    <submittedName>
        <fullName evidence="1">Uncharacterized protein</fullName>
    </submittedName>
</protein>
<evidence type="ECO:0000313" key="1">
    <source>
        <dbReference type="EMBL" id="KAK8863542.1"/>
    </source>
</evidence>
<name>A0ABR2IIZ8_9EUKA</name>
<gene>
    <name evidence="1" type="ORF">M9Y10_011228</name>
</gene>
<organism evidence="1 2">
    <name type="scientific">Tritrichomonas musculus</name>
    <dbReference type="NCBI Taxonomy" id="1915356"/>
    <lineage>
        <taxon>Eukaryota</taxon>
        <taxon>Metamonada</taxon>
        <taxon>Parabasalia</taxon>
        <taxon>Tritrichomonadida</taxon>
        <taxon>Tritrichomonadidae</taxon>
        <taxon>Tritrichomonas</taxon>
    </lineage>
</organism>
<keyword evidence="2" id="KW-1185">Reference proteome</keyword>
<reference evidence="1 2" key="1">
    <citation type="submission" date="2024-04" db="EMBL/GenBank/DDBJ databases">
        <title>Tritrichomonas musculus Genome.</title>
        <authorList>
            <person name="Alves-Ferreira E."/>
            <person name="Grigg M."/>
            <person name="Lorenzi H."/>
            <person name="Galac M."/>
        </authorList>
    </citation>
    <scope>NUCLEOTIDE SEQUENCE [LARGE SCALE GENOMIC DNA]</scope>
    <source>
        <strain evidence="1 2">EAF2021</strain>
    </source>
</reference>